<comment type="subcellular location">
    <subcellularLocation>
        <location evidence="1">Cell inner membrane</location>
        <topology evidence="1">Multi-pass membrane protein</topology>
    </subcellularLocation>
    <subcellularLocation>
        <location evidence="8">Cell membrane</location>
        <topology evidence="8">Multi-pass membrane protein</topology>
    </subcellularLocation>
</comment>
<feature type="transmembrane region" description="Helical" evidence="8">
    <location>
        <begin position="21"/>
        <end position="44"/>
    </location>
</feature>
<evidence type="ECO:0000256" key="3">
    <source>
        <dbReference type="ARBA" id="ARBA00022475"/>
    </source>
</evidence>
<sequence length="276" mass="29974">MAAASHNLNRSTFRLRLPTGLEIAAFCSFIFVVAPLIVVAGSALNADSMTFPPRSLSLKWMVMALTEGSFVNGAMVSLVVALVSASVSTLFALPVALVLRRMSPAVGRVLTLSFMGPLLVPSVIFALALYQVMMYIFGLTNLFVLMIGHIIITMPYPVRTITAVTENLDPALEDAASSIGATPWRTFLSITLPLIKPGVIAGFLFAFITSWNDFSVSIFLTPRELQPLPIKIYEYLLYQYRPIIAAVSTWSVIGSAIIVIAIDRLVGLNVFTGRRA</sequence>
<gene>
    <name evidence="10" type="ORF">C7450_102416</name>
</gene>
<comment type="similarity">
    <text evidence="8">Belongs to the binding-protein-dependent transport system permease family.</text>
</comment>
<dbReference type="CDD" id="cd06261">
    <property type="entry name" value="TM_PBP2"/>
    <property type="match status" value="1"/>
</dbReference>
<evidence type="ECO:0000256" key="4">
    <source>
        <dbReference type="ARBA" id="ARBA00022519"/>
    </source>
</evidence>
<dbReference type="InterPro" id="IPR035906">
    <property type="entry name" value="MetI-like_sf"/>
</dbReference>
<evidence type="ECO:0000256" key="2">
    <source>
        <dbReference type="ARBA" id="ARBA00022448"/>
    </source>
</evidence>
<proteinExistence type="inferred from homology"/>
<feature type="transmembrane region" description="Helical" evidence="8">
    <location>
        <begin position="70"/>
        <end position="97"/>
    </location>
</feature>
<name>A0A2V3UEM2_9HYPH</name>
<evidence type="ECO:0000256" key="6">
    <source>
        <dbReference type="ARBA" id="ARBA00022989"/>
    </source>
</evidence>
<protein>
    <submittedName>
        <fullName evidence="10">Putative spermidine/putrescine transport system permease protein</fullName>
    </submittedName>
</protein>
<evidence type="ECO:0000256" key="5">
    <source>
        <dbReference type="ARBA" id="ARBA00022692"/>
    </source>
</evidence>
<dbReference type="Pfam" id="PF00528">
    <property type="entry name" value="BPD_transp_1"/>
    <property type="match status" value="1"/>
</dbReference>
<feature type="domain" description="ABC transmembrane type-1" evidence="9">
    <location>
        <begin position="74"/>
        <end position="262"/>
    </location>
</feature>
<dbReference type="Gene3D" id="1.10.3720.10">
    <property type="entry name" value="MetI-like"/>
    <property type="match status" value="1"/>
</dbReference>
<evidence type="ECO:0000256" key="1">
    <source>
        <dbReference type="ARBA" id="ARBA00004429"/>
    </source>
</evidence>
<keyword evidence="4" id="KW-0997">Cell inner membrane</keyword>
<dbReference type="PROSITE" id="PS50928">
    <property type="entry name" value="ABC_TM1"/>
    <property type="match status" value="1"/>
</dbReference>
<accession>A0A2V3UEM2</accession>
<dbReference type="AlphaFoldDB" id="A0A2V3UEM2"/>
<organism evidence="10 11">
    <name type="scientific">Chelatococcus asaccharovorans</name>
    <dbReference type="NCBI Taxonomy" id="28210"/>
    <lineage>
        <taxon>Bacteria</taxon>
        <taxon>Pseudomonadati</taxon>
        <taxon>Pseudomonadota</taxon>
        <taxon>Alphaproteobacteria</taxon>
        <taxon>Hyphomicrobiales</taxon>
        <taxon>Chelatococcaceae</taxon>
        <taxon>Chelatococcus</taxon>
    </lineage>
</organism>
<feature type="transmembrane region" description="Helical" evidence="8">
    <location>
        <begin position="134"/>
        <end position="152"/>
    </location>
</feature>
<dbReference type="InterPro" id="IPR000515">
    <property type="entry name" value="MetI-like"/>
</dbReference>
<keyword evidence="6 8" id="KW-1133">Transmembrane helix</keyword>
<dbReference type="PANTHER" id="PTHR43357">
    <property type="entry name" value="INNER MEMBRANE ABC TRANSPORTER PERMEASE PROTEIN YDCV"/>
    <property type="match status" value="1"/>
</dbReference>
<dbReference type="GO" id="GO:0005886">
    <property type="term" value="C:plasma membrane"/>
    <property type="evidence" value="ECO:0007669"/>
    <property type="project" value="UniProtKB-SubCell"/>
</dbReference>
<evidence type="ECO:0000256" key="8">
    <source>
        <dbReference type="RuleBase" id="RU363032"/>
    </source>
</evidence>
<dbReference type="EMBL" id="QJJK01000002">
    <property type="protein sequence ID" value="PXW63500.1"/>
    <property type="molecule type" value="Genomic_DNA"/>
</dbReference>
<dbReference type="Proteomes" id="UP000248021">
    <property type="component" value="Unassembled WGS sequence"/>
</dbReference>
<feature type="transmembrane region" description="Helical" evidence="8">
    <location>
        <begin position="109"/>
        <end position="128"/>
    </location>
</feature>
<evidence type="ECO:0000259" key="9">
    <source>
        <dbReference type="PROSITE" id="PS50928"/>
    </source>
</evidence>
<keyword evidence="3" id="KW-1003">Cell membrane</keyword>
<evidence type="ECO:0000313" key="11">
    <source>
        <dbReference type="Proteomes" id="UP000248021"/>
    </source>
</evidence>
<dbReference type="PANTHER" id="PTHR43357:SF4">
    <property type="entry name" value="INNER MEMBRANE ABC TRANSPORTER PERMEASE PROTEIN YDCV"/>
    <property type="match status" value="1"/>
</dbReference>
<dbReference type="SUPFAM" id="SSF161098">
    <property type="entry name" value="MetI-like"/>
    <property type="match status" value="1"/>
</dbReference>
<dbReference type="GO" id="GO:0055085">
    <property type="term" value="P:transmembrane transport"/>
    <property type="evidence" value="ECO:0007669"/>
    <property type="project" value="InterPro"/>
</dbReference>
<reference evidence="10 11" key="1">
    <citation type="submission" date="2018-05" db="EMBL/GenBank/DDBJ databases">
        <title>Genomic Encyclopedia of Type Strains, Phase IV (KMG-IV): sequencing the most valuable type-strain genomes for metagenomic binning, comparative biology and taxonomic classification.</title>
        <authorList>
            <person name="Goeker M."/>
        </authorList>
    </citation>
    <scope>NUCLEOTIDE SEQUENCE [LARGE SCALE GENOMIC DNA]</scope>
    <source>
        <strain evidence="10 11">DSM 6462</strain>
    </source>
</reference>
<dbReference type="RefSeq" id="WP_110373638.1">
    <property type="nucleotide sequence ID" value="NZ_JAHBRY010000002.1"/>
</dbReference>
<keyword evidence="5 8" id="KW-0812">Transmembrane</keyword>
<feature type="transmembrane region" description="Helical" evidence="8">
    <location>
        <begin position="240"/>
        <end position="266"/>
    </location>
</feature>
<keyword evidence="11" id="KW-1185">Reference proteome</keyword>
<comment type="caution">
    <text evidence="10">The sequence shown here is derived from an EMBL/GenBank/DDBJ whole genome shotgun (WGS) entry which is preliminary data.</text>
</comment>
<dbReference type="OrthoDB" id="9782004at2"/>
<keyword evidence="2 8" id="KW-0813">Transport</keyword>
<evidence type="ECO:0000256" key="7">
    <source>
        <dbReference type="ARBA" id="ARBA00023136"/>
    </source>
</evidence>
<evidence type="ECO:0000313" key="10">
    <source>
        <dbReference type="EMBL" id="PXW63500.1"/>
    </source>
</evidence>
<keyword evidence="7 8" id="KW-0472">Membrane</keyword>